<evidence type="ECO:0000313" key="3">
    <source>
        <dbReference type="Proteomes" id="UP000799440"/>
    </source>
</evidence>
<gene>
    <name evidence="2" type="ORF">M011DRAFT_466697</name>
</gene>
<proteinExistence type="predicted"/>
<keyword evidence="3" id="KW-1185">Reference proteome</keyword>
<reference evidence="2" key="1">
    <citation type="journal article" date="2020" name="Stud. Mycol.">
        <title>101 Dothideomycetes genomes: a test case for predicting lifestyles and emergence of pathogens.</title>
        <authorList>
            <person name="Haridas S."/>
            <person name="Albert R."/>
            <person name="Binder M."/>
            <person name="Bloem J."/>
            <person name="Labutti K."/>
            <person name="Salamov A."/>
            <person name="Andreopoulos B."/>
            <person name="Baker S."/>
            <person name="Barry K."/>
            <person name="Bills G."/>
            <person name="Bluhm B."/>
            <person name="Cannon C."/>
            <person name="Castanera R."/>
            <person name="Culley D."/>
            <person name="Daum C."/>
            <person name="Ezra D."/>
            <person name="Gonzalez J."/>
            <person name="Henrissat B."/>
            <person name="Kuo A."/>
            <person name="Liang C."/>
            <person name="Lipzen A."/>
            <person name="Lutzoni F."/>
            <person name="Magnuson J."/>
            <person name="Mondo S."/>
            <person name="Nolan M."/>
            <person name="Ohm R."/>
            <person name="Pangilinan J."/>
            <person name="Park H.-J."/>
            <person name="Ramirez L."/>
            <person name="Alfaro M."/>
            <person name="Sun H."/>
            <person name="Tritt A."/>
            <person name="Yoshinaga Y."/>
            <person name="Zwiers L.-H."/>
            <person name="Turgeon B."/>
            <person name="Goodwin S."/>
            <person name="Spatafora J."/>
            <person name="Crous P."/>
            <person name="Grigoriev I."/>
        </authorList>
    </citation>
    <scope>NUCLEOTIDE SEQUENCE</scope>
    <source>
        <strain evidence="2">CBS 119925</strain>
    </source>
</reference>
<organism evidence="2 3">
    <name type="scientific">Sporormia fimetaria CBS 119925</name>
    <dbReference type="NCBI Taxonomy" id="1340428"/>
    <lineage>
        <taxon>Eukaryota</taxon>
        <taxon>Fungi</taxon>
        <taxon>Dikarya</taxon>
        <taxon>Ascomycota</taxon>
        <taxon>Pezizomycotina</taxon>
        <taxon>Dothideomycetes</taxon>
        <taxon>Pleosporomycetidae</taxon>
        <taxon>Pleosporales</taxon>
        <taxon>Sporormiaceae</taxon>
        <taxon>Sporormia</taxon>
    </lineage>
</organism>
<protein>
    <submittedName>
        <fullName evidence="2">Uncharacterized protein</fullName>
    </submittedName>
</protein>
<dbReference type="OrthoDB" id="5272500at2759"/>
<accession>A0A6A6VCD4</accession>
<feature type="region of interest" description="Disordered" evidence="1">
    <location>
        <begin position="153"/>
        <end position="180"/>
    </location>
</feature>
<name>A0A6A6VCD4_9PLEO</name>
<evidence type="ECO:0000313" key="2">
    <source>
        <dbReference type="EMBL" id="KAF2748292.1"/>
    </source>
</evidence>
<dbReference type="AlphaFoldDB" id="A0A6A6VCD4"/>
<dbReference type="EMBL" id="MU006569">
    <property type="protein sequence ID" value="KAF2748292.1"/>
    <property type="molecule type" value="Genomic_DNA"/>
</dbReference>
<feature type="compositionally biased region" description="Polar residues" evidence="1">
    <location>
        <begin position="153"/>
        <end position="162"/>
    </location>
</feature>
<dbReference type="Proteomes" id="UP000799440">
    <property type="component" value="Unassembled WGS sequence"/>
</dbReference>
<evidence type="ECO:0000256" key="1">
    <source>
        <dbReference type="SAM" id="MobiDB-lite"/>
    </source>
</evidence>
<sequence>MDAPSAVEDTSPFEIPHDQLESLSASPGFRVLRSCLSHHACFCSHHRHVAQTSKEEFLLHRDILHALAMPVVELYKRASALARAALCTNASEDLELAFAGDARGAFLWLQCFLGEEWEWVQTKGCPACVTLATMSTESHIRFVIAASYLSSSPSYRGTTASPTARARSKEDDHGLQQDADTSLELPPIPQILPALREALGRDEFWGSGHWSYLVERATLLSTGIEALVVSCFDLEALVASPTGRKPAASRSVTMPAVLHPLRAQEQKGVKMKTSKLANRQLRMKAEEMELMRRCALQVWARAAVPSKLRNEILGRTERRRSLTCP</sequence>